<name>A0A133ZQ04_9FIRM</name>
<organism evidence="2 3">
    <name type="scientific">Lachnoanaerobaculum saburreum</name>
    <dbReference type="NCBI Taxonomy" id="467210"/>
    <lineage>
        <taxon>Bacteria</taxon>
        <taxon>Bacillati</taxon>
        <taxon>Bacillota</taxon>
        <taxon>Clostridia</taxon>
        <taxon>Lachnospirales</taxon>
        <taxon>Lachnospiraceae</taxon>
        <taxon>Lachnoanaerobaculum</taxon>
    </lineage>
</organism>
<keyword evidence="3" id="KW-1185">Reference proteome</keyword>
<dbReference type="OrthoDB" id="9768858at2"/>
<evidence type="ECO:0000313" key="2">
    <source>
        <dbReference type="EMBL" id="KXB57480.1"/>
    </source>
</evidence>
<evidence type="ECO:0000256" key="1">
    <source>
        <dbReference type="PIRNR" id="PIRNR026508"/>
    </source>
</evidence>
<dbReference type="AlphaFoldDB" id="A0A133ZQ04"/>
<accession>A0A133ZQ04</accession>
<dbReference type="STRING" id="467210.HMPREF1866_01356"/>
<gene>
    <name evidence="2" type="ORF">HMPREF1866_01356</name>
</gene>
<dbReference type="InterPro" id="IPR008863">
    <property type="entry name" value="Toxic_anion-R_TelA"/>
</dbReference>
<sequence length="393" mass="44107">MSAVFKAQSKEEKMGLDFSKAKQSEANVVTDTAVEGETLPATTQTFDIAVESEKLRNDLVNSAEVDALVSKIELDNLDSIVTFGGEVATEISKSSDLVLNSMNIAQIEETSKMLGVLANIMSKFDIEEIKQDPGLFDKLFGGIKKQLDKIMAKYQTMGGEIDKIYVELKGYEGEIKETNKKLNTMFDSNVNYYHDLLKYILAGEQGCKELEGAIADKTAEMDRTGDKSIQFELTTLNNALMMLEQRTQDLRVAENVAMQTIPMLKTMEFSNINLIRKINSAFIITLPIFKQSLAQAIMLKRQRLQAEALSELDKKTNEMILKNATNTVEQAKLTAQMASGSSIKVDTLEKSWKTIVNGIEETKRIQDDARRQRAEDKVKLENIKNEFYKKFGV</sequence>
<dbReference type="PANTHER" id="PTHR38432">
    <property type="entry name" value="TELA-LIKE PROTEIN SAOUHSC_01408"/>
    <property type="match status" value="1"/>
</dbReference>
<protein>
    <submittedName>
        <fullName evidence="2">Toxic anion resistance protein TelA</fullName>
    </submittedName>
</protein>
<dbReference type="PANTHER" id="PTHR38432:SF2">
    <property type="entry name" value="TELLURITE RESISTANCE PROTEIN"/>
    <property type="match status" value="1"/>
</dbReference>
<reference evidence="3" key="1">
    <citation type="submission" date="2016-01" db="EMBL/GenBank/DDBJ databases">
        <authorList>
            <person name="Mitreva M."/>
            <person name="Pepin K.H."/>
            <person name="Mihindukulasuriya K.A."/>
            <person name="Fulton R."/>
            <person name="Fronick C."/>
            <person name="O'Laughlin M."/>
            <person name="Miner T."/>
            <person name="Herter B."/>
            <person name="Rosa B.A."/>
            <person name="Cordes M."/>
            <person name="Tomlinson C."/>
            <person name="Wollam A."/>
            <person name="Palsikar V.B."/>
            <person name="Mardis E.R."/>
            <person name="Wilson R.K."/>
        </authorList>
    </citation>
    <scope>NUCLEOTIDE SEQUENCE [LARGE SCALE GENOMIC DNA]</scope>
    <source>
        <strain evidence="3">DNF00896</strain>
    </source>
</reference>
<proteinExistence type="inferred from homology"/>
<dbReference type="PIRSF" id="PIRSF026508">
    <property type="entry name" value="TelA"/>
    <property type="match status" value="1"/>
</dbReference>
<comment type="caution">
    <text evidence="2">The sequence shown here is derived from an EMBL/GenBank/DDBJ whole genome shotgun (WGS) entry which is preliminary data.</text>
</comment>
<dbReference type="Proteomes" id="UP000070394">
    <property type="component" value="Unassembled WGS sequence"/>
</dbReference>
<dbReference type="Pfam" id="PF05816">
    <property type="entry name" value="TelA"/>
    <property type="match status" value="1"/>
</dbReference>
<evidence type="ECO:0000313" key="3">
    <source>
        <dbReference type="Proteomes" id="UP000070394"/>
    </source>
</evidence>
<comment type="similarity">
    <text evidence="1">Belongs to the TelA family.</text>
</comment>
<dbReference type="EMBL" id="LSDA01000088">
    <property type="protein sequence ID" value="KXB57480.1"/>
    <property type="molecule type" value="Genomic_DNA"/>
</dbReference>
<dbReference type="PATRIC" id="fig|467210.3.peg.1348"/>